<protein>
    <submittedName>
        <fullName evidence="7">Beta-propeller fold lactonase family protein</fullName>
    </submittedName>
</protein>
<evidence type="ECO:0000259" key="6">
    <source>
        <dbReference type="Pfam" id="PF13205"/>
    </source>
</evidence>
<dbReference type="AlphaFoldDB" id="A0AA49GPW8"/>
<reference evidence="7" key="2">
    <citation type="journal article" date="2024" name="Antonie Van Leeuwenhoek">
        <title>Roseihalotalea indica gen. nov., sp. nov., a halophilic Bacteroidetes from mesopelagic Southwest Indian Ocean with higher carbohydrate metabolic potential.</title>
        <authorList>
            <person name="Chen B."/>
            <person name="Zhang M."/>
            <person name="Lin D."/>
            <person name="Ye J."/>
            <person name="Tang K."/>
        </authorList>
    </citation>
    <scope>NUCLEOTIDE SEQUENCE</scope>
    <source>
        <strain evidence="7">TK19036</strain>
    </source>
</reference>
<dbReference type="GO" id="GO:0017057">
    <property type="term" value="F:6-phosphogluconolactonase activity"/>
    <property type="evidence" value="ECO:0007669"/>
    <property type="project" value="TreeGrafter"/>
</dbReference>
<sequence>MQNFCTCLVRVPVRRLTMAFSFFSQKMALLLAALLALAGQTQAQYGFEDVFRNGENGVAGIGTPTHVLISPDNQHLYVAGHADSAIAIFTRDEISGALAFQGTVQNGKNGVTGLAGVRQLAMSADGRFMYAVSDQDHALSVFSRDADGMLTFSSLVQDGVGGVDGLGGAHALTLSPDGENIYVAAYSDHAVSVFSVDRQSGAVTFEEATFDDGVIGGVGDLKLRTAISVAVSPDNKHVYVVGFEDDGMSVFTRDTSNGGILTNIQNIDNWALYLGFGNVRPTGVATSHDGENVYVSGFGGSFAGNLTVFSRNASGGELTLEQRFADASSADPNFIRLEGFGRLTSVTVTPDDEFVYTTAYDNGEAPADYNVALFSRTAETGLLQQDKGIISGNGVTGIANANALAFEKNSNYFYVVSQESAITSFSVFFPAITEISAYCGPPDSELIIRGNDFRRIRGSGIVAFGENTAEVISWSDTAIMVIVPDLPPSDYALKVTVNGFSSTTDFSVRAVNVEVDALSFPTVKTGDSIILTGKNIGDKRSDVRVLIGDQVSLHDSISLDSVSVVVPELPSGIHPIMITTESCATLPTHLTIKVDNKPPDPSFSLSPLSKNFNTTDSILIRFDEEVYQANQTPITDCTDLESAITVVKMVGHEEGTVSVEACYDFETRTIKVNTALEENAFYELRINEAALADQVGNMVKDTVILFTTGNYEPLQVQAPTRSIMSRDSRVTLAVNNPWALKEAELHYRGICHEDSIETVDMWEVTTPDDANTLSVSLDNIDDPIGIEYYYTLSDPFGAKTESQTYYAYWVLEDGEEIPLFKGFGSNQSNYNTVSFPLELDNDSVKAVFDEFGGYDTEKWRLFTINSQGNYVEFAGFNGVTPGQAYLLIARNDPGKPFNSGPGRRLEVNQEKPYRIPVHKGWNLIGNPSPVPIYWANVAQYPENRDADLKDYVQIHTPNWNESGSRLDPYVGGLVFVHDLIQDDSLTIPLGAKVAVSGGRTEKEIEKGSWEVPLSVRQIEGGLSRTLAGFGMHPKARALGDRYDAMTPPSLGAFLDITFHHPEYFYPYFAKDIIPVQESYIWDFKVETSETGRLEMKWDVEQLPSNSNPLLLVDRQENRVIDMRVQSYYTFPGSESRPFQIYYGPQHFIDEHLAPDRIHLSAAYPNPFSQEIALPFTLPPSQVSYQVQMEIFTLTGQRVCTLLNATLSTGFYEPHWVGVNGKGEHLPNGVYICELRVDDGQVVDIQRVRVVMVNSR</sequence>
<accession>A0AA49GPW8</accession>
<feature type="domain" description="SbsA Ig-like" evidence="6">
    <location>
        <begin position="608"/>
        <end position="708"/>
    </location>
</feature>
<feature type="domain" description="IPT/TIG" evidence="5">
    <location>
        <begin position="523"/>
        <end position="585"/>
    </location>
</feature>
<dbReference type="GO" id="GO:0006006">
    <property type="term" value="P:glucose metabolic process"/>
    <property type="evidence" value="ECO:0007669"/>
    <property type="project" value="UniProtKB-KW"/>
</dbReference>
<evidence type="ECO:0000256" key="3">
    <source>
        <dbReference type="ARBA" id="ARBA00022729"/>
    </source>
</evidence>
<dbReference type="InterPro" id="IPR015943">
    <property type="entry name" value="WD40/YVTN_repeat-like_dom_sf"/>
</dbReference>
<comment type="similarity">
    <text evidence="1">Belongs to the cycloisomerase 2 family.</text>
</comment>
<evidence type="ECO:0000256" key="1">
    <source>
        <dbReference type="ARBA" id="ARBA00005564"/>
    </source>
</evidence>
<feature type="chain" id="PRO_5041276448" evidence="4">
    <location>
        <begin position="44"/>
        <end position="1255"/>
    </location>
</feature>
<dbReference type="PANTHER" id="PTHR30344">
    <property type="entry name" value="6-PHOSPHOGLUCONOLACTONASE-RELATED"/>
    <property type="match status" value="1"/>
</dbReference>
<keyword evidence="2" id="KW-0313">Glucose metabolism</keyword>
<evidence type="ECO:0000313" key="7">
    <source>
        <dbReference type="EMBL" id="WKN35084.1"/>
    </source>
</evidence>
<dbReference type="SUPFAM" id="SSF81296">
    <property type="entry name" value="E set domains"/>
    <property type="match status" value="1"/>
</dbReference>
<feature type="signal peptide" evidence="4">
    <location>
        <begin position="1"/>
        <end position="43"/>
    </location>
</feature>
<proteinExistence type="inferred from homology"/>
<name>A0AA49GPW8_9BACT</name>
<keyword evidence="2" id="KW-0119">Carbohydrate metabolism</keyword>
<feature type="domain" description="IPT/TIG" evidence="5">
    <location>
        <begin position="430"/>
        <end position="507"/>
    </location>
</feature>
<gene>
    <name evidence="7" type="ORF">K4G66_22155</name>
</gene>
<evidence type="ECO:0000256" key="2">
    <source>
        <dbReference type="ARBA" id="ARBA00022526"/>
    </source>
</evidence>
<evidence type="ECO:0000256" key="4">
    <source>
        <dbReference type="SAM" id="SignalP"/>
    </source>
</evidence>
<dbReference type="InterPro" id="IPR050282">
    <property type="entry name" value="Cycloisomerase_2"/>
</dbReference>
<dbReference type="SUPFAM" id="SSF75011">
    <property type="entry name" value="3-carboxy-cis,cis-mucoante lactonizing enzyme"/>
    <property type="match status" value="1"/>
</dbReference>
<dbReference type="InterPro" id="IPR013783">
    <property type="entry name" value="Ig-like_fold"/>
</dbReference>
<dbReference type="PANTHER" id="PTHR30344:SF1">
    <property type="entry name" value="6-PHOSPHOGLUCONOLACTONASE"/>
    <property type="match status" value="1"/>
</dbReference>
<dbReference type="Pfam" id="PF01833">
    <property type="entry name" value="TIG"/>
    <property type="match status" value="2"/>
</dbReference>
<dbReference type="EMBL" id="CP120682">
    <property type="protein sequence ID" value="WKN35084.1"/>
    <property type="molecule type" value="Genomic_DNA"/>
</dbReference>
<dbReference type="InterPro" id="IPR032812">
    <property type="entry name" value="SbsA_Ig"/>
</dbReference>
<organism evidence="7">
    <name type="scientific">Roseihalotalea indica</name>
    <dbReference type="NCBI Taxonomy" id="2867963"/>
    <lineage>
        <taxon>Bacteria</taxon>
        <taxon>Pseudomonadati</taxon>
        <taxon>Bacteroidota</taxon>
        <taxon>Cytophagia</taxon>
        <taxon>Cytophagales</taxon>
        <taxon>Catalimonadaceae</taxon>
        <taxon>Roseihalotalea</taxon>
    </lineage>
</organism>
<dbReference type="Gene3D" id="2.60.40.10">
    <property type="entry name" value="Immunoglobulins"/>
    <property type="match status" value="1"/>
</dbReference>
<dbReference type="Gene3D" id="2.60.40.4070">
    <property type="match status" value="1"/>
</dbReference>
<dbReference type="InterPro" id="IPR002909">
    <property type="entry name" value="IPT_dom"/>
</dbReference>
<dbReference type="Pfam" id="PF13205">
    <property type="entry name" value="Big_5"/>
    <property type="match status" value="1"/>
</dbReference>
<dbReference type="InterPro" id="IPR014756">
    <property type="entry name" value="Ig_E-set"/>
</dbReference>
<keyword evidence="3 4" id="KW-0732">Signal</keyword>
<dbReference type="Gene3D" id="2.130.10.10">
    <property type="entry name" value="YVTN repeat-like/Quinoprotein amine dehydrogenase"/>
    <property type="match status" value="2"/>
</dbReference>
<evidence type="ECO:0000259" key="5">
    <source>
        <dbReference type="Pfam" id="PF01833"/>
    </source>
</evidence>
<dbReference type="InterPro" id="IPR019405">
    <property type="entry name" value="Lactonase_7-beta_prop"/>
</dbReference>
<reference evidence="7" key="1">
    <citation type="journal article" date="2023" name="Comput. Struct. Biotechnol. J.">
        <title>Discovery of a novel marine Bacteroidetes with a rich repertoire of carbohydrate-active enzymes.</title>
        <authorList>
            <person name="Chen B."/>
            <person name="Liu G."/>
            <person name="Chen Q."/>
            <person name="Wang H."/>
            <person name="Liu L."/>
            <person name="Tang K."/>
        </authorList>
    </citation>
    <scope>NUCLEOTIDE SEQUENCE</scope>
    <source>
        <strain evidence="7">TK19036</strain>
    </source>
</reference>
<dbReference type="Pfam" id="PF10282">
    <property type="entry name" value="Lactonase"/>
    <property type="match status" value="2"/>
</dbReference>